<keyword evidence="3" id="KW-1185">Reference proteome</keyword>
<feature type="non-terminal residue" evidence="2">
    <location>
        <position position="1"/>
    </location>
</feature>
<evidence type="ECO:0000313" key="2">
    <source>
        <dbReference type="EMBL" id="KAK7393859.1"/>
    </source>
</evidence>
<accession>A0ABR1GGH5</accession>
<feature type="compositionally biased region" description="Pro residues" evidence="1">
    <location>
        <begin position="86"/>
        <end position="98"/>
    </location>
</feature>
<protein>
    <submittedName>
        <fullName evidence="2">Uncharacterized protein</fullName>
    </submittedName>
</protein>
<reference evidence="2 3" key="1">
    <citation type="journal article" date="2025" name="Microbiol. Resour. Announc.">
        <title>Draft genome sequences for Neonectria magnoliae and Neonectria punicea, canker pathogens of Liriodendron tulipifera and Acer saccharum in West Virginia.</title>
        <authorList>
            <person name="Petronek H.M."/>
            <person name="Kasson M.T."/>
            <person name="Metheny A.M."/>
            <person name="Stauder C.M."/>
            <person name="Lovett B."/>
            <person name="Lynch S.C."/>
            <person name="Garnas J.R."/>
            <person name="Kasson L.R."/>
            <person name="Stajich J.E."/>
        </authorList>
    </citation>
    <scope>NUCLEOTIDE SEQUENCE [LARGE SCALE GENOMIC DNA]</scope>
    <source>
        <strain evidence="2 3">NRRL 64653</strain>
    </source>
</reference>
<proteinExistence type="predicted"/>
<gene>
    <name evidence="2" type="ORF">QQX98_013358</name>
</gene>
<sequence length="98" mass="10524">SNGLGPAFVRRLWKELRPFEVAPGAAPTTKSDRATLDHPAYPAPPTQLPYTSAYPIPPIQLPYTTSDDGPTDLPCTSRAATLHPAYPAPRPTLHPDPA</sequence>
<name>A0ABR1GGH5_9HYPO</name>
<feature type="region of interest" description="Disordered" evidence="1">
    <location>
        <begin position="20"/>
        <end position="98"/>
    </location>
</feature>
<dbReference type="Proteomes" id="UP001498476">
    <property type="component" value="Unassembled WGS sequence"/>
</dbReference>
<evidence type="ECO:0000313" key="3">
    <source>
        <dbReference type="Proteomes" id="UP001498476"/>
    </source>
</evidence>
<dbReference type="EMBL" id="JAZAVJ010000795">
    <property type="protein sequence ID" value="KAK7393859.1"/>
    <property type="molecule type" value="Genomic_DNA"/>
</dbReference>
<organism evidence="2 3">
    <name type="scientific">Neonectria punicea</name>
    <dbReference type="NCBI Taxonomy" id="979145"/>
    <lineage>
        <taxon>Eukaryota</taxon>
        <taxon>Fungi</taxon>
        <taxon>Dikarya</taxon>
        <taxon>Ascomycota</taxon>
        <taxon>Pezizomycotina</taxon>
        <taxon>Sordariomycetes</taxon>
        <taxon>Hypocreomycetidae</taxon>
        <taxon>Hypocreales</taxon>
        <taxon>Nectriaceae</taxon>
        <taxon>Neonectria</taxon>
    </lineage>
</organism>
<evidence type="ECO:0000256" key="1">
    <source>
        <dbReference type="SAM" id="MobiDB-lite"/>
    </source>
</evidence>
<comment type="caution">
    <text evidence="2">The sequence shown here is derived from an EMBL/GenBank/DDBJ whole genome shotgun (WGS) entry which is preliminary data.</text>
</comment>